<feature type="compositionally biased region" description="Basic and acidic residues" evidence="9">
    <location>
        <begin position="825"/>
        <end position="836"/>
    </location>
</feature>
<feature type="domain" description="Fibronectin type-III" evidence="12">
    <location>
        <begin position="136"/>
        <end position="237"/>
    </location>
</feature>
<dbReference type="GeneID" id="105750684"/>
<dbReference type="GeneTree" id="ENSGT00510000048963"/>
<reference evidence="13 14" key="1">
    <citation type="journal article" date="2011" name="Proc. Natl. Acad. Sci. U.S.A.">
        <title>Genetic diversity and population structure of the endangered marsupial Sarcophilus harrisii (Tasmanian devil).</title>
        <authorList>
            <person name="Miller W."/>
            <person name="Hayes V.M."/>
            <person name="Ratan A."/>
            <person name="Petersen D.C."/>
            <person name="Wittekindt N.E."/>
            <person name="Miller J."/>
            <person name="Walenz B."/>
            <person name="Knight J."/>
            <person name="Qi J."/>
            <person name="Zhao F."/>
            <person name="Wang Q."/>
            <person name="Bedoya-Reina O.C."/>
            <person name="Katiyar N."/>
            <person name="Tomsho L.P."/>
            <person name="Kasson L.M."/>
            <person name="Hardie R.A."/>
            <person name="Woodbridge P."/>
            <person name="Tindall E.A."/>
            <person name="Bertelsen M.F."/>
            <person name="Dixon D."/>
            <person name="Pyecroft S."/>
            <person name="Helgen K.M."/>
            <person name="Lesk A.M."/>
            <person name="Pringle T.H."/>
            <person name="Patterson N."/>
            <person name="Zhang Y."/>
            <person name="Kreiss A."/>
            <person name="Woods G.M."/>
            <person name="Jones M.E."/>
            <person name="Schuster S.C."/>
        </authorList>
    </citation>
    <scope>NUCLEOTIDE SEQUENCE [LARGE SCALE GENOMIC DNA]</scope>
</reference>
<keyword evidence="14" id="KW-1185">Reference proteome</keyword>
<evidence type="ECO:0000256" key="8">
    <source>
        <dbReference type="ARBA" id="ARBA00023180"/>
    </source>
</evidence>
<keyword evidence="5 10" id="KW-0472">Membrane</keyword>
<name>G3WKI5_SARHA</name>
<dbReference type="SMART" id="SM00060">
    <property type="entry name" value="FN3"/>
    <property type="match status" value="2"/>
</dbReference>
<reference evidence="13" key="3">
    <citation type="submission" date="2025-09" db="UniProtKB">
        <authorList>
            <consortium name="Ensembl"/>
        </authorList>
    </citation>
    <scope>IDENTIFICATION</scope>
</reference>
<sequence>MEGTWRSLFIFLLTKSCTSTESDIKENIPLQTLNCHNDFTSRIICQWEEVADAQRYLNLTLYRQEYSSYPPNPVSCEPGENITFPTCQFQSCIPRSCLIRQTIFVSSQKDIFSFRTDPPLQVQLNLNLTQNVLPPAPENLKIMKNGTKAFLLSWEMPQSWNQSLQEFLGGLKFKVAYKRRWESWEEASTMDSSEAHVLLEYDHLIPNDPYVARVRAISSAGYSSPWSHEFSWNSQEGNAAQPKNLQCFFDGHKQLSCTWEVRAEITSSVTFGLLYKAGSHEAKECIPVYKERILGSPYIRYRCQTEVQDPINQSQYTVTVQSKAEKHLRSHSHIQPSKPVIMVKKMENSYYLQWKKPLPELVQKYQVQYRTSTQTWEEAHNETLKIILEMSISKTSLKPDTQYFARVRARVEQSHYSGTWSEWSEECSWKTERVFPSWILGLLLIIITLLMLLGAWFCYTLGVRLKKDWENRIPNPSKSNLFQKKNQKIKLPGNLFTFSQESPWERERKCSVCRVDWMDSEENGSSVSHLTTVDPQDACSLSSDPEPHEALGLLPDGDLSLSSSCKVPQPNTLTKDPASGFDFNGPYLRLPQSHSLPNVSGQMGPCQADGSKKQPCGSLEYFCLPQSGQGGLVPVAKSAKPGSDTKEKETLSGLPSNREAELCPLREQDGPPPGELRQENNLSQLAASSKAPLKLAGGSGYIAPEDLVLGSEKAESLPSPSTPPLPCSAPESSLDLGSLPVPSPERLALEGYVEAPASMISAEAPPEHLSPSPVGTSAPNLTDAQQKETITVLHPDGPIVLQQIGDYCFFPSQGQPVSPGNSPEKMAKPQDVKGKEPPGQPLPPMPAIQFFKAMKHQDYLVLPTWDGNRPGQVC</sequence>
<dbReference type="CDD" id="cd00063">
    <property type="entry name" value="FN3"/>
    <property type="match status" value="2"/>
</dbReference>
<dbReference type="InterPro" id="IPR036116">
    <property type="entry name" value="FN3_sf"/>
</dbReference>
<keyword evidence="4 10" id="KW-1133">Transmembrane helix</keyword>
<gene>
    <name evidence="13" type="primary">CSF2RB</name>
</gene>
<dbReference type="OrthoDB" id="8906725at2759"/>
<evidence type="ECO:0000313" key="13">
    <source>
        <dbReference type="Ensembl" id="ENSSHAP00000015940.1"/>
    </source>
</evidence>
<dbReference type="PROSITE" id="PS50853">
    <property type="entry name" value="FN3"/>
    <property type="match status" value="2"/>
</dbReference>
<evidence type="ECO:0000256" key="5">
    <source>
        <dbReference type="ARBA" id="ARBA00023136"/>
    </source>
</evidence>
<dbReference type="InterPro" id="IPR003961">
    <property type="entry name" value="FN3_dom"/>
</dbReference>
<dbReference type="Pfam" id="PF09067">
    <property type="entry name" value="EpoR_lig-bind"/>
    <property type="match status" value="1"/>
</dbReference>
<feature type="chain" id="PRO_5003459147" evidence="11">
    <location>
        <begin position="21"/>
        <end position="874"/>
    </location>
</feature>
<dbReference type="InterPro" id="IPR015152">
    <property type="entry name" value="Growth/epo_recpt_lig-bind"/>
</dbReference>
<evidence type="ECO:0000256" key="1">
    <source>
        <dbReference type="ARBA" id="ARBA00004479"/>
    </source>
</evidence>
<feature type="domain" description="Fibronectin type-III" evidence="12">
    <location>
        <begin position="335"/>
        <end position="434"/>
    </location>
</feature>
<protein>
    <submittedName>
        <fullName evidence="13">Colony stimulating factor 2 receptor subunit beta</fullName>
    </submittedName>
</protein>
<feature type="region of interest" description="Disordered" evidence="9">
    <location>
        <begin position="535"/>
        <end position="555"/>
    </location>
</feature>
<dbReference type="KEGG" id="shr:105750684"/>
<dbReference type="FunCoup" id="G3WKI5">
    <property type="interactions" value="629"/>
</dbReference>
<dbReference type="PANTHER" id="PTHR23037:SF22">
    <property type="entry name" value="CYTOKINE RECEPTOR COMMON SUBUNIT BETA"/>
    <property type="match status" value="1"/>
</dbReference>
<feature type="region of interest" description="Disordered" evidence="9">
    <location>
        <begin position="814"/>
        <end position="846"/>
    </location>
</feature>
<evidence type="ECO:0000256" key="10">
    <source>
        <dbReference type="SAM" id="Phobius"/>
    </source>
</evidence>
<evidence type="ECO:0000256" key="3">
    <source>
        <dbReference type="ARBA" id="ARBA00022729"/>
    </source>
</evidence>
<dbReference type="InterPro" id="IPR013783">
    <property type="entry name" value="Ig-like_fold"/>
</dbReference>
<keyword evidence="8" id="KW-0325">Glycoprotein</keyword>
<keyword evidence="3 11" id="KW-0732">Signal</keyword>
<feature type="transmembrane region" description="Helical" evidence="10">
    <location>
        <begin position="438"/>
        <end position="462"/>
    </location>
</feature>
<evidence type="ECO:0000256" key="2">
    <source>
        <dbReference type="ARBA" id="ARBA00022692"/>
    </source>
</evidence>
<dbReference type="PANTHER" id="PTHR23037">
    <property type="entry name" value="CYTOKINE RECEPTOR"/>
    <property type="match status" value="1"/>
</dbReference>
<evidence type="ECO:0000256" key="6">
    <source>
        <dbReference type="ARBA" id="ARBA00023157"/>
    </source>
</evidence>
<dbReference type="PROSITE" id="PS01355">
    <property type="entry name" value="HEMATOPO_REC_S_F1"/>
    <property type="match status" value="1"/>
</dbReference>
<proteinExistence type="predicted"/>
<dbReference type="CTD" id="1439"/>
<dbReference type="InterPro" id="IPR003531">
    <property type="entry name" value="Hempt_rcpt_S_F1_CS"/>
</dbReference>
<reference evidence="13" key="2">
    <citation type="submission" date="2025-08" db="UniProtKB">
        <authorList>
            <consortium name="Ensembl"/>
        </authorList>
    </citation>
    <scope>IDENTIFICATION</scope>
</reference>
<feature type="signal peptide" evidence="11">
    <location>
        <begin position="1"/>
        <end position="20"/>
    </location>
</feature>
<evidence type="ECO:0000256" key="7">
    <source>
        <dbReference type="ARBA" id="ARBA00023170"/>
    </source>
</evidence>
<dbReference type="GO" id="GO:0004896">
    <property type="term" value="F:cytokine receptor activity"/>
    <property type="evidence" value="ECO:0007669"/>
    <property type="project" value="InterPro"/>
</dbReference>
<dbReference type="Proteomes" id="UP000007648">
    <property type="component" value="Unassembled WGS sequence"/>
</dbReference>
<dbReference type="AlphaFoldDB" id="G3WKI5"/>
<keyword evidence="6" id="KW-1015">Disulfide bond</keyword>
<dbReference type="RefSeq" id="XP_012406115.1">
    <property type="nucleotide sequence ID" value="XM_012550661.3"/>
</dbReference>
<evidence type="ECO:0000256" key="11">
    <source>
        <dbReference type="SAM" id="SignalP"/>
    </source>
</evidence>
<feature type="region of interest" description="Disordered" evidence="9">
    <location>
        <begin position="712"/>
        <end position="734"/>
    </location>
</feature>
<keyword evidence="7" id="KW-0675">Receptor</keyword>
<feature type="region of interest" description="Disordered" evidence="9">
    <location>
        <begin position="634"/>
        <end position="678"/>
    </location>
</feature>
<evidence type="ECO:0000256" key="4">
    <source>
        <dbReference type="ARBA" id="ARBA00022989"/>
    </source>
</evidence>
<keyword evidence="2 10" id="KW-0812">Transmembrane</keyword>
<dbReference type="Pfam" id="PF21460">
    <property type="entry name" value="IL3Rb_N"/>
    <property type="match status" value="1"/>
</dbReference>
<dbReference type="InParanoid" id="G3WKI5"/>
<comment type="subcellular location">
    <subcellularLocation>
        <location evidence="1">Membrane</location>
        <topology evidence="1">Single-pass type I membrane protein</topology>
    </subcellularLocation>
</comment>
<dbReference type="Ensembl" id="ENSSHAT00000016071.2">
    <property type="protein sequence ID" value="ENSSHAP00000015940.1"/>
    <property type="gene ID" value="ENSSHAG00000013577.2"/>
</dbReference>
<evidence type="ECO:0000256" key="9">
    <source>
        <dbReference type="SAM" id="MobiDB-lite"/>
    </source>
</evidence>
<dbReference type="SUPFAM" id="SSF49265">
    <property type="entry name" value="Fibronectin type III"/>
    <property type="match status" value="4"/>
</dbReference>
<evidence type="ECO:0000259" key="12">
    <source>
        <dbReference type="PROSITE" id="PS50853"/>
    </source>
</evidence>
<accession>G3WKI5</accession>
<dbReference type="Pfam" id="PF00041">
    <property type="entry name" value="fn3"/>
    <property type="match status" value="2"/>
</dbReference>
<organism evidence="13 14">
    <name type="scientific">Sarcophilus harrisii</name>
    <name type="common">Tasmanian devil</name>
    <name type="synonym">Sarcophilus laniarius</name>
    <dbReference type="NCBI Taxonomy" id="9305"/>
    <lineage>
        <taxon>Eukaryota</taxon>
        <taxon>Metazoa</taxon>
        <taxon>Chordata</taxon>
        <taxon>Craniata</taxon>
        <taxon>Vertebrata</taxon>
        <taxon>Euteleostomi</taxon>
        <taxon>Mammalia</taxon>
        <taxon>Metatheria</taxon>
        <taxon>Dasyuromorphia</taxon>
        <taxon>Dasyuridae</taxon>
        <taxon>Sarcophilus</taxon>
    </lineage>
</organism>
<dbReference type="GO" id="GO:0009897">
    <property type="term" value="C:external side of plasma membrane"/>
    <property type="evidence" value="ECO:0007669"/>
    <property type="project" value="TreeGrafter"/>
</dbReference>
<dbReference type="Gene3D" id="2.60.40.10">
    <property type="entry name" value="Immunoglobulins"/>
    <property type="match status" value="4"/>
</dbReference>
<feature type="compositionally biased region" description="Basic and acidic residues" evidence="9">
    <location>
        <begin position="658"/>
        <end position="669"/>
    </location>
</feature>
<dbReference type="InterPro" id="IPR048668">
    <property type="entry name" value="IL3RB_N"/>
</dbReference>
<evidence type="ECO:0000313" key="14">
    <source>
        <dbReference type="Proteomes" id="UP000007648"/>
    </source>
</evidence>